<gene>
    <name evidence="1" type="ORF">SDC9_84832</name>
</gene>
<dbReference type="AlphaFoldDB" id="A0A644ZHN6"/>
<dbReference type="EMBL" id="VSSQ01008206">
    <property type="protein sequence ID" value="MPM38203.1"/>
    <property type="molecule type" value="Genomic_DNA"/>
</dbReference>
<name>A0A644ZHN6_9ZZZZ</name>
<reference evidence="1" key="1">
    <citation type="submission" date="2019-08" db="EMBL/GenBank/DDBJ databases">
        <authorList>
            <person name="Kucharzyk K."/>
            <person name="Murdoch R.W."/>
            <person name="Higgins S."/>
            <person name="Loffler F."/>
        </authorList>
    </citation>
    <scope>NUCLEOTIDE SEQUENCE</scope>
</reference>
<organism evidence="1">
    <name type="scientific">bioreactor metagenome</name>
    <dbReference type="NCBI Taxonomy" id="1076179"/>
    <lineage>
        <taxon>unclassified sequences</taxon>
        <taxon>metagenomes</taxon>
        <taxon>ecological metagenomes</taxon>
    </lineage>
</organism>
<evidence type="ECO:0000313" key="1">
    <source>
        <dbReference type="EMBL" id="MPM38203.1"/>
    </source>
</evidence>
<comment type="caution">
    <text evidence="1">The sequence shown here is derived from an EMBL/GenBank/DDBJ whole genome shotgun (WGS) entry which is preliminary data.</text>
</comment>
<accession>A0A644ZHN6</accession>
<proteinExistence type="predicted"/>
<protein>
    <submittedName>
        <fullName evidence="1">Uncharacterized protein</fullName>
    </submittedName>
</protein>
<sequence length="258" mass="29805">MSNFGAMKRYIDSQNNRPSIQKLIEDKPYRRMLAELKQIAEDKGYTAKWLKEQTAELNKEYHDFCLKAVMENRQKLDKAMEEYKQAKDIYFEHNYSAADYADIQFLQNLIKTRLVNECQNQPVLAERVIAEYINTQKGARAIMFLVNDPEMSKEPKISEVLKGYYNTATQNAQSAAEKRFYADKEAALDKMMGEINPLTFNDVLGTAMLSEASEWVGMDKAEKAGDFYFHELKQPRLPSMEEVNPWYESLSGAGKRGE</sequence>